<accession>A0A3N1KH10</accession>
<dbReference type="PRINTS" id="PR00455">
    <property type="entry name" value="HTHTETR"/>
</dbReference>
<dbReference type="SUPFAM" id="SSF48498">
    <property type="entry name" value="Tetracyclin repressor-like, C-terminal domain"/>
    <property type="match status" value="1"/>
</dbReference>
<dbReference type="RefSeq" id="WP_170216768.1">
    <property type="nucleotide sequence ID" value="NZ_AP019700.1"/>
</dbReference>
<dbReference type="InterPro" id="IPR041478">
    <property type="entry name" value="TetR_C_27"/>
</dbReference>
<dbReference type="PANTHER" id="PTHR30055:SF151">
    <property type="entry name" value="TRANSCRIPTIONAL REGULATORY PROTEIN"/>
    <property type="match status" value="1"/>
</dbReference>
<dbReference type="InterPro" id="IPR050109">
    <property type="entry name" value="HTH-type_TetR-like_transc_reg"/>
</dbReference>
<evidence type="ECO:0000313" key="6">
    <source>
        <dbReference type="EMBL" id="ROP80843.1"/>
    </source>
</evidence>
<sequence>MQRTNTPTQTRSPRHQVRGRIIAKADELFRARGYAKTTIANIAQELGMSTSNIYKFFSSKNAVVEATVELNIDTLRAEVMMAAQERGTHLDRIENIVLSIIAHHRIRFENEANLYELILIANEEKWGCIRRWKILLRDIVTELVEGGMRAGEFKEGNAAATAELVLDSLTVFLHPLLHSDCAAGEMERRARTHLRFLGRAMQHATLN</sequence>
<dbReference type="InterPro" id="IPR001647">
    <property type="entry name" value="HTH_TetR"/>
</dbReference>
<dbReference type="InterPro" id="IPR009057">
    <property type="entry name" value="Homeodomain-like_sf"/>
</dbReference>
<evidence type="ECO:0000256" key="3">
    <source>
        <dbReference type="ARBA" id="ARBA00023163"/>
    </source>
</evidence>
<dbReference type="SUPFAM" id="SSF46689">
    <property type="entry name" value="Homeodomain-like"/>
    <property type="match status" value="1"/>
</dbReference>
<dbReference type="GO" id="GO:0000976">
    <property type="term" value="F:transcription cis-regulatory region binding"/>
    <property type="evidence" value="ECO:0007669"/>
    <property type="project" value="TreeGrafter"/>
</dbReference>
<dbReference type="PANTHER" id="PTHR30055">
    <property type="entry name" value="HTH-TYPE TRANSCRIPTIONAL REGULATOR RUTR"/>
    <property type="match status" value="1"/>
</dbReference>
<evidence type="ECO:0000256" key="1">
    <source>
        <dbReference type="ARBA" id="ARBA00023015"/>
    </source>
</evidence>
<organism evidence="6 7">
    <name type="scientific">Stella humosa</name>
    <dbReference type="NCBI Taxonomy" id="94"/>
    <lineage>
        <taxon>Bacteria</taxon>
        <taxon>Pseudomonadati</taxon>
        <taxon>Pseudomonadota</taxon>
        <taxon>Alphaproteobacteria</taxon>
        <taxon>Rhodospirillales</taxon>
        <taxon>Stellaceae</taxon>
        <taxon>Stella</taxon>
    </lineage>
</organism>
<evidence type="ECO:0000256" key="2">
    <source>
        <dbReference type="ARBA" id="ARBA00023125"/>
    </source>
</evidence>
<dbReference type="EMBL" id="RJKX01000020">
    <property type="protein sequence ID" value="ROP80843.1"/>
    <property type="molecule type" value="Genomic_DNA"/>
</dbReference>
<keyword evidence="2 4" id="KW-0238">DNA-binding</keyword>
<evidence type="ECO:0000259" key="5">
    <source>
        <dbReference type="PROSITE" id="PS50977"/>
    </source>
</evidence>
<gene>
    <name evidence="6" type="ORF">EDC65_5493</name>
</gene>
<dbReference type="Pfam" id="PF17935">
    <property type="entry name" value="TetR_C_27"/>
    <property type="match status" value="1"/>
</dbReference>
<keyword evidence="1" id="KW-0805">Transcription regulation</keyword>
<dbReference type="Pfam" id="PF00440">
    <property type="entry name" value="TetR_N"/>
    <property type="match status" value="1"/>
</dbReference>
<evidence type="ECO:0000256" key="4">
    <source>
        <dbReference type="PROSITE-ProRule" id="PRU00335"/>
    </source>
</evidence>
<feature type="domain" description="HTH tetR-type" evidence="5">
    <location>
        <begin position="15"/>
        <end position="75"/>
    </location>
</feature>
<protein>
    <submittedName>
        <fullName evidence="6">TetR family transcriptional regulator</fullName>
    </submittedName>
</protein>
<feature type="DNA-binding region" description="H-T-H motif" evidence="4">
    <location>
        <begin position="38"/>
        <end position="57"/>
    </location>
</feature>
<dbReference type="GO" id="GO:0003700">
    <property type="term" value="F:DNA-binding transcription factor activity"/>
    <property type="evidence" value="ECO:0007669"/>
    <property type="project" value="TreeGrafter"/>
</dbReference>
<dbReference type="Gene3D" id="1.10.357.10">
    <property type="entry name" value="Tetracycline Repressor, domain 2"/>
    <property type="match status" value="1"/>
</dbReference>
<keyword evidence="3" id="KW-0804">Transcription</keyword>
<dbReference type="Proteomes" id="UP000278222">
    <property type="component" value="Unassembled WGS sequence"/>
</dbReference>
<name>A0A3N1KH10_9PROT</name>
<comment type="caution">
    <text evidence="6">The sequence shown here is derived from an EMBL/GenBank/DDBJ whole genome shotgun (WGS) entry which is preliminary data.</text>
</comment>
<dbReference type="InterPro" id="IPR036271">
    <property type="entry name" value="Tet_transcr_reg_TetR-rel_C_sf"/>
</dbReference>
<reference evidence="6 7" key="1">
    <citation type="submission" date="2018-11" db="EMBL/GenBank/DDBJ databases">
        <title>Genomic Encyclopedia of Type Strains, Phase IV (KMG-IV): sequencing the most valuable type-strain genomes for metagenomic binning, comparative biology and taxonomic classification.</title>
        <authorList>
            <person name="Goeker M."/>
        </authorList>
    </citation>
    <scope>NUCLEOTIDE SEQUENCE [LARGE SCALE GENOMIC DNA]</scope>
    <source>
        <strain evidence="6 7">DSM 5900</strain>
    </source>
</reference>
<proteinExistence type="predicted"/>
<dbReference type="AlphaFoldDB" id="A0A3N1KH10"/>
<dbReference type="PROSITE" id="PS50977">
    <property type="entry name" value="HTH_TETR_2"/>
    <property type="match status" value="1"/>
</dbReference>
<keyword evidence="7" id="KW-1185">Reference proteome</keyword>
<evidence type="ECO:0000313" key="7">
    <source>
        <dbReference type="Proteomes" id="UP000278222"/>
    </source>
</evidence>